<keyword evidence="7" id="KW-1185">Reference proteome</keyword>
<evidence type="ECO:0000256" key="4">
    <source>
        <dbReference type="ARBA" id="ARBA00022490"/>
    </source>
</evidence>
<feature type="domain" description="RecX third three-helical" evidence="5">
    <location>
        <begin position="38"/>
        <end position="84"/>
    </location>
</feature>
<name>A0ABY7MBJ5_9CHLR</name>
<sequence>MGRRPEARLPRGTAMLRYELLGRGIDPEAAAAAIDGIDDLELATSLALQRGRRYAGRTHEEFLAKVGGFLRRRGFDYSVTSEALRIAWEQLAAGAESCDADAAGAP</sequence>
<comment type="similarity">
    <text evidence="2">Belongs to the RecX family.</text>
</comment>
<proteinExistence type="inferred from homology"/>
<dbReference type="InterPro" id="IPR036388">
    <property type="entry name" value="WH-like_DNA-bd_sf"/>
</dbReference>
<protein>
    <recommendedName>
        <fullName evidence="3">Regulatory protein RecX</fullName>
    </recommendedName>
</protein>
<evidence type="ECO:0000256" key="2">
    <source>
        <dbReference type="ARBA" id="ARBA00009695"/>
    </source>
</evidence>
<dbReference type="Gene3D" id="1.10.10.10">
    <property type="entry name" value="Winged helix-like DNA-binding domain superfamily/Winged helix DNA-binding domain"/>
    <property type="match status" value="1"/>
</dbReference>
<comment type="subcellular location">
    <subcellularLocation>
        <location evidence="1">Cytoplasm</location>
    </subcellularLocation>
</comment>
<accession>A0ABY7MBJ5</accession>
<dbReference type="InterPro" id="IPR053925">
    <property type="entry name" value="RecX_HTH_3rd"/>
</dbReference>
<organism evidence="6 7">
    <name type="scientific">Tepidiforma flava</name>
    <dbReference type="NCBI Taxonomy" id="3004094"/>
    <lineage>
        <taxon>Bacteria</taxon>
        <taxon>Bacillati</taxon>
        <taxon>Chloroflexota</taxon>
        <taxon>Tepidiformia</taxon>
        <taxon>Tepidiformales</taxon>
        <taxon>Tepidiformaceae</taxon>
        <taxon>Tepidiforma</taxon>
    </lineage>
</organism>
<dbReference type="EMBL" id="CP115149">
    <property type="protein sequence ID" value="WBL37577.1"/>
    <property type="molecule type" value="Genomic_DNA"/>
</dbReference>
<evidence type="ECO:0000313" key="6">
    <source>
        <dbReference type="EMBL" id="WBL37577.1"/>
    </source>
</evidence>
<dbReference type="Proteomes" id="UP001212803">
    <property type="component" value="Chromosome"/>
</dbReference>
<dbReference type="Pfam" id="PF21981">
    <property type="entry name" value="RecX_HTH3"/>
    <property type="match status" value="1"/>
</dbReference>
<gene>
    <name evidence="6" type="ORF">O0235_00310</name>
</gene>
<evidence type="ECO:0000256" key="1">
    <source>
        <dbReference type="ARBA" id="ARBA00004496"/>
    </source>
</evidence>
<keyword evidence="4" id="KW-0963">Cytoplasm</keyword>
<evidence type="ECO:0000256" key="3">
    <source>
        <dbReference type="ARBA" id="ARBA00018111"/>
    </source>
</evidence>
<reference evidence="6 7" key="1">
    <citation type="journal article" date="2023" name="ISME J.">
        <title>Thermophilic Dehalococcoidia with unusual traits shed light on an unexpected past.</title>
        <authorList>
            <person name="Palmer M."/>
            <person name="Covington J.K."/>
            <person name="Zhou E.M."/>
            <person name="Thomas S.C."/>
            <person name="Habib N."/>
            <person name="Seymour C.O."/>
            <person name="Lai D."/>
            <person name="Johnston J."/>
            <person name="Hashimi A."/>
            <person name="Jiao J.Y."/>
            <person name="Muok A.R."/>
            <person name="Liu L."/>
            <person name="Xian W.D."/>
            <person name="Zhi X.Y."/>
            <person name="Li M.M."/>
            <person name="Silva L.P."/>
            <person name="Bowen B.P."/>
            <person name="Louie K."/>
            <person name="Briegel A."/>
            <person name="Pett-Ridge J."/>
            <person name="Weber P.K."/>
            <person name="Tocheva E.I."/>
            <person name="Woyke T."/>
            <person name="Northen T.R."/>
            <person name="Mayali X."/>
            <person name="Li W.J."/>
            <person name="Hedlund B.P."/>
        </authorList>
    </citation>
    <scope>NUCLEOTIDE SEQUENCE [LARGE SCALE GENOMIC DNA]</scope>
    <source>
        <strain evidence="6 7">YIM 72310</strain>
    </source>
</reference>
<evidence type="ECO:0000313" key="7">
    <source>
        <dbReference type="Proteomes" id="UP001212803"/>
    </source>
</evidence>
<evidence type="ECO:0000259" key="5">
    <source>
        <dbReference type="Pfam" id="PF21981"/>
    </source>
</evidence>